<comment type="similarity">
    <text evidence="1">Belongs to the LDH2/MDH2 oxidoreductase family.</text>
</comment>
<sequence>MASNTEKEKDELEQIIVPLESLRGFAVRCLENVGARPEHAEVMAELIVSADHRGHYSHGINRIELYLIDLKNGHTSLDKEPEIIQQTPATALVDGNNCLGPVVGKYCMDIAIEKAKKVGIGWVCAKKSNHFGIAGWYSLRAMEQGLIGMAFCNTSPNMIHTRSKMRTLGTNPISVAAKGNNNEEFVLDMATTTVAQGKVEIKHRLSQSLPEGWAVDRNGKSCTDTQEVLYHGGLTPLGGFEETSGYKGYGLGFMVELFCGILSGSNFGSNVRDWTEHSSFADLGQCFAAIDPKAFAPGFEDRLSSLIHQCRDQEPAEGESEILVPGDPEKRHMDLCEKLGGIPYHPKQIEFADHIAQKYDTEPLSRI</sequence>
<dbReference type="PANTHER" id="PTHR11091">
    <property type="entry name" value="OXIDOREDUCTASE-RELATED"/>
    <property type="match status" value="1"/>
</dbReference>
<comment type="caution">
    <text evidence="3">The sequence shown here is derived from an EMBL/GenBank/DDBJ whole genome shotgun (WGS) entry which is preliminary data.</text>
</comment>
<name>A0AAV2I619_LYMST</name>
<gene>
    <name evidence="3" type="ORF">GSLYS_00015733001</name>
</gene>
<keyword evidence="2" id="KW-0560">Oxidoreductase</keyword>
<dbReference type="Gene3D" id="3.30.1370.60">
    <property type="entry name" value="Hypothetical oxidoreductase yiak, domain 2"/>
    <property type="match status" value="1"/>
</dbReference>
<evidence type="ECO:0000256" key="1">
    <source>
        <dbReference type="ARBA" id="ARBA00006056"/>
    </source>
</evidence>
<accession>A0AAV2I619</accession>
<dbReference type="InterPro" id="IPR043144">
    <property type="entry name" value="Mal/L-sulf/L-lact_DH-like_ah"/>
</dbReference>
<protein>
    <recommendedName>
        <fullName evidence="5">Malate dehydrogenase</fullName>
    </recommendedName>
</protein>
<evidence type="ECO:0008006" key="5">
    <source>
        <dbReference type="Google" id="ProtNLM"/>
    </source>
</evidence>
<evidence type="ECO:0000313" key="3">
    <source>
        <dbReference type="EMBL" id="CAL1542127.1"/>
    </source>
</evidence>
<reference evidence="3 4" key="1">
    <citation type="submission" date="2024-04" db="EMBL/GenBank/DDBJ databases">
        <authorList>
            <consortium name="Genoscope - CEA"/>
            <person name="William W."/>
        </authorList>
    </citation>
    <scope>NUCLEOTIDE SEQUENCE [LARGE SCALE GENOMIC DNA]</scope>
</reference>
<dbReference type="EMBL" id="CAXITT010000471">
    <property type="protein sequence ID" value="CAL1542127.1"/>
    <property type="molecule type" value="Genomic_DNA"/>
</dbReference>
<dbReference type="GO" id="GO:0016491">
    <property type="term" value="F:oxidoreductase activity"/>
    <property type="evidence" value="ECO:0007669"/>
    <property type="project" value="UniProtKB-KW"/>
</dbReference>
<dbReference type="Proteomes" id="UP001497497">
    <property type="component" value="Unassembled WGS sequence"/>
</dbReference>
<evidence type="ECO:0000313" key="4">
    <source>
        <dbReference type="Proteomes" id="UP001497497"/>
    </source>
</evidence>
<dbReference type="InterPro" id="IPR036111">
    <property type="entry name" value="Mal/L-sulfo/L-lacto_DH-like_sf"/>
</dbReference>
<evidence type="ECO:0000256" key="2">
    <source>
        <dbReference type="ARBA" id="ARBA00023002"/>
    </source>
</evidence>
<dbReference type="Pfam" id="PF02615">
    <property type="entry name" value="Ldh_2"/>
    <property type="match status" value="1"/>
</dbReference>
<keyword evidence="4" id="KW-1185">Reference proteome</keyword>
<dbReference type="Gene3D" id="1.10.1530.10">
    <property type="match status" value="1"/>
</dbReference>
<dbReference type="AlphaFoldDB" id="A0AAV2I619"/>
<dbReference type="InterPro" id="IPR043143">
    <property type="entry name" value="Mal/L-sulf/L-lact_DH-like_NADP"/>
</dbReference>
<dbReference type="PANTHER" id="PTHR11091:SF0">
    <property type="entry name" value="MALATE DEHYDROGENASE"/>
    <property type="match status" value="1"/>
</dbReference>
<organism evidence="3 4">
    <name type="scientific">Lymnaea stagnalis</name>
    <name type="common">Great pond snail</name>
    <name type="synonym">Helix stagnalis</name>
    <dbReference type="NCBI Taxonomy" id="6523"/>
    <lineage>
        <taxon>Eukaryota</taxon>
        <taxon>Metazoa</taxon>
        <taxon>Spiralia</taxon>
        <taxon>Lophotrochozoa</taxon>
        <taxon>Mollusca</taxon>
        <taxon>Gastropoda</taxon>
        <taxon>Heterobranchia</taxon>
        <taxon>Euthyneura</taxon>
        <taxon>Panpulmonata</taxon>
        <taxon>Hygrophila</taxon>
        <taxon>Lymnaeoidea</taxon>
        <taxon>Lymnaeidae</taxon>
        <taxon>Lymnaea</taxon>
    </lineage>
</organism>
<dbReference type="SUPFAM" id="SSF89733">
    <property type="entry name" value="L-sulfolactate dehydrogenase-like"/>
    <property type="match status" value="1"/>
</dbReference>
<proteinExistence type="inferred from homology"/>
<dbReference type="InterPro" id="IPR003767">
    <property type="entry name" value="Malate/L-lactate_DH-like"/>
</dbReference>